<feature type="non-terminal residue" evidence="2">
    <location>
        <position position="1"/>
    </location>
</feature>
<feature type="non-terminal residue" evidence="2">
    <location>
        <position position="100"/>
    </location>
</feature>
<feature type="compositionally biased region" description="Basic and acidic residues" evidence="1">
    <location>
        <begin position="19"/>
        <end position="32"/>
    </location>
</feature>
<dbReference type="EMBL" id="GBEZ01020831">
    <property type="protein sequence ID" value="JAC65872.1"/>
    <property type="molecule type" value="Transcribed_RNA"/>
</dbReference>
<proteinExistence type="predicted"/>
<gene>
    <name evidence="2" type="ORF">TSPGSL018_15045</name>
</gene>
<evidence type="ECO:0000256" key="1">
    <source>
        <dbReference type="SAM" id="MobiDB-lite"/>
    </source>
</evidence>
<sequence length="100" mass="11432">EGQTSAIRLGLEQGSSKEQSSRELGKRPNKSFPEKSLHRVCYLGNTIPVVLLHALGALTRDKNTQQKSRNRSEYNFTCALRKTRKPKFARNVTNERRYLA</sequence>
<accession>A0A061QYV1</accession>
<evidence type="ECO:0000313" key="2">
    <source>
        <dbReference type="EMBL" id="JAC65872.1"/>
    </source>
</evidence>
<reference evidence="2" key="1">
    <citation type="submission" date="2014-05" db="EMBL/GenBank/DDBJ databases">
        <title>The transcriptome of the halophilic microalga Tetraselmis sp. GSL018 isolated from the Great Salt Lake, Utah.</title>
        <authorList>
            <person name="Jinkerson R.E."/>
            <person name="D'Adamo S."/>
            <person name="Posewitz M.C."/>
        </authorList>
    </citation>
    <scope>NUCLEOTIDE SEQUENCE</scope>
    <source>
        <strain evidence="2">GSL018</strain>
    </source>
</reference>
<name>A0A061QYV1_9CHLO</name>
<dbReference type="AlphaFoldDB" id="A0A061QYV1"/>
<organism evidence="2">
    <name type="scientific">Tetraselmis sp. GSL018</name>
    <dbReference type="NCBI Taxonomy" id="582737"/>
    <lineage>
        <taxon>Eukaryota</taxon>
        <taxon>Viridiplantae</taxon>
        <taxon>Chlorophyta</taxon>
        <taxon>core chlorophytes</taxon>
        <taxon>Chlorodendrophyceae</taxon>
        <taxon>Chlorodendrales</taxon>
        <taxon>Chlorodendraceae</taxon>
        <taxon>Tetraselmis</taxon>
    </lineage>
</organism>
<protein>
    <submittedName>
        <fullName evidence="2">Uncharacterized protein</fullName>
    </submittedName>
</protein>
<feature type="region of interest" description="Disordered" evidence="1">
    <location>
        <begin position="1"/>
        <end position="32"/>
    </location>
</feature>